<dbReference type="GO" id="GO:0003677">
    <property type="term" value="F:DNA binding"/>
    <property type="evidence" value="ECO:0007669"/>
    <property type="project" value="InterPro"/>
</dbReference>
<dbReference type="EMBL" id="CP042266">
    <property type="protein sequence ID" value="QDY78226.1"/>
    <property type="molecule type" value="Genomic_DNA"/>
</dbReference>
<gene>
    <name evidence="7" type="ORF">FQU76_18940</name>
</gene>
<feature type="domain" description="RNA polymerase sigma factor 70 region 4 type 2" evidence="6">
    <location>
        <begin position="456"/>
        <end position="504"/>
    </location>
</feature>
<dbReference type="RefSeq" id="WP_146481545.1">
    <property type="nucleotide sequence ID" value="NZ_CP042266.1"/>
</dbReference>
<feature type="compositionally biased region" description="Polar residues" evidence="5">
    <location>
        <begin position="290"/>
        <end position="300"/>
    </location>
</feature>
<protein>
    <recommendedName>
        <fullName evidence="6">RNA polymerase sigma factor 70 region 4 type 2 domain-containing protein</fullName>
    </recommendedName>
</protein>
<proteinExistence type="inferred from homology"/>
<dbReference type="Gene3D" id="1.10.10.10">
    <property type="entry name" value="Winged helix-like DNA-binding domain superfamily/Winged helix DNA-binding domain"/>
    <property type="match status" value="1"/>
</dbReference>
<comment type="similarity">
    <text evidence="1">Belongs to the sigma-70 factor family. ECF subfamily.</text>
</comment>
<evidence type="ECO:0000256" key="5">
    <source>
        <dbReference type="SAM" id="MobiDB-lite"/>
    </source>
</evidence>
<evidence type="ECO:0000256" key="3">
    <source>
        <dbReference type="ARBA" id="ARBA00023082"/>
    </source>
</evidence>
<keyword evidence="3" id="KW-0731">Sigma factor</keyword>
<organism evidence="7 8">
    <name type="scientific">Streptomyces qinzhouensis</name>
    <dbReference type="NCBI Taxonomy" id="2599401"/>
    <lineage>
        <taxon>Bacteria</taxon>
        <taxon>Bacillati</taxon>
        <taxon>Actinomycetota</taxon>
        <taxon>Actinomycetes</taxon>
        <taxon>Kitasatosporales</taxon>
        <taxon>Streptomycetaceae</taxon>
        <taxon>Streptomyces</taxon>
    </lineage>
</organism>
<dbReference type="InterPro" id="IPR013249">
    <property type="entry name" value="RNA_pol_sigma70_r4_t2"/>
</dbReference>
<evidence type="ECO:0000313" key="7">
    <source>
        <dbReference type="EMBL" id="QDY78226.1"/>
    </source>
</evidence>
<feature type="compositionally biased region" description="Basic and acidic residues" evidence="5">
    <location>
        <begin position="186"/>
        <end position="196"/>
    </location>
</feature>
<reference evidence="7 8" key="1">
    <citation type="submission" date="2019-07" db="EMBL/GenBank/DDBJ databases">
        <authorList>
            <person name="Zhu P."/>
        </authorList>
    </citation>
    <scope>NUCLEOTIDE SEQUENCE [LARGE SCALE GENOMIC DNA]</scope>
    <source>
        <strain evidence="7 8">SSL-25</strain>
    </source>
</reference>
<dbReference type="InterPro" id="IPR036388">
    <property type="entry name" value="WH-like_DNA-bd_sf"/>
</dbReference>
<evidence type="ECO:0000313" key="8">
    <source>
        <dbReference type="Proteomes" id="UP000320580"/>
    </source>
</evidence>
<evidence type="ECO:0000256" key="4">
    <source>
        <dbReference type="ARBA" id="ARBA00023163"/>
    </source>
</evidence>
<feature type="region of interest" description="Disordered" evidence="5">
    <location>
        <begin position="102"/>
        <end position="134"/>
    </location>
</feature>
<evidence type="ECO:0000256" key="1">
    <source>
        <dbReference type="ARBA" id="ARBA00010641"/>
    </source>
</evidence>
<keyword evidence="2" id="KW-0805">Transcription regulation</keyword>
<name>A0A5B8JA69_9ACTN</name>
<dbReference type="GO" id="GO:0006352">
    <property type="term" value="P:DNA-templated transcription initiation"/>
    <property type="evidence" value="ECO:0007669"/>
    <property type="project" value="InterPro"/>
</dbReference>
<dbReference type="Proteomes" id="UP000320580">
    <property type="component" value="Chromosome"/>
</dbReference>
<feature type="region of interest" description="Disordered" evidence="5">
    <location>
        <begin position="326"/>
        <end position="347"/>
    </location>
</feature>
<evidence type="ECO:0000259" key="6">
    <source>
        <dbReference type="Pfam" id="PF08281"/>
    </source>
</evidence>
<dbReference type="GO" id="GO:0016987">
    <property type="term" value="F:sigma factor activity"/>
    <property type="evidence" value="ECO:0007669"/>
    <property type="project" value="UniProtKB-KW"/>
</dbReference>
<dbReference type="Pfam" id="PF08281">
    <property type="entry name" value="Sigma70_r4_2"/>
    <property type="match status" value="1"/>
</dbReference>
<keyword evidence="8" id="KW-1185">Reference proteome</keyword>
<dbReference type="OrthoDB" id="4350410at2"/>
<keyword evidence="4" id="KW-0804">Transcription</keyword>
<dbReference type="KEGG" id="sqz:FQU76_18940"/>
<evidence type="ECO:0000256" key="2">
    <source>
        <dbReference type="ARBA" id="ARBA00023015"/>
    </source>
</evidence>
<feature type="region of interest" description="Disordered" evidence="5">
    <location>
        <begin position="180"/>
        <end position="300"/>
    </location>
</feature>
<dbReference type="AlphaFoldDB" id="A0A5B8JA69"/>
<dbReference type="SUPFAM" id="SSF88659">
    <property type="entry name" value="Sigma3 and sigma4 domains of RNA polymerase sigma factors"/>
    <property type="match status" value="1"/>
</dbReference>
<feature type="compositionally biased region" description="Low complexity" evidence="5">
    <location>
        <begin position="326"/>
        <end position="335"/>
    </location>
</feature>
<accession>A0A5B8JA69</accession>
<feature type="region of interest" description="Disordered" evidence="5">
    <location>
        <begin position="1"/>
        <end position="22"/>
    </location>
</feature>
<dbReference type="InterPro" id="IPR013324">
    <property type="entry name" value="RNA_pol_sigma_r3/r4-like"/>
</dbReference>
<sequence length="518" mass="53472">MKKGRRTRPWGPAKGAGPQQNRAADVLRSWLDQEGLTVSALHARLAKGRGPVQSRATVSDRLAGLNLTADFVDAVAAACFPADKAPSHARYGRWVLGGGDPAAFSTAGTPGPPPTAAGKGRGTDPPSDPRLSADHAQLRLNVVELGRRLSAMIKDTAALTAERDDLRRRCEVLARALSASESAVRALKERETDKPGRGPGETRTPGLPGPVGVPGPKAAASDDPGPGSPWCAASGQVPDTASAHGAPRADAAEAVPGATVSDASSGAVSPHGAAVASGAHRTPGVPTARATGTPSGAMTSRTVEAAPGAPTAGAVEAVTPVPPQGGAPAPGMPVARTPEAVTGTPVTRRTEAARLDPPPAYEAFLAFNAPRYTAYARLHLPQGRAEAAVAAAFDDILDSWTGFLGHPEPAALAWQVLRRRVGEQARAVSDGHLLRQAMRDARDSLGAMTSTIGLFAAISELPEHQFDVIVLRYVMGCLPTEVAALLGVHEHIVRSRARHAKARLAKTLALRDADPPAW</sequence>